<dbReference type="InterPro" id="IPR019786">
    <property type="entry name" value="Zinc_finger_PHD-type_CS"/>
</dbReference>
<feature type="region of interest" description="Disordered" evidence="9">
    <location>
        <begin position="774"/>
        <end position="796"/>
    </location>
</feature>
<feature type="region of interest" description="Disordered" evidence="9">
    <location>
        <begin position="875"/>
        <end position="956"/>
    </location>
</feature>
<feature type="region of interest" description="Disordered" evidence="9">
    <location>
        <begin position="188"/>
        <end position="377"/>
    </location>
</feature>
<feature type="compositionally biased region" description="Low complexity" evidence="9">
    <location>
        <begin position="774"/>
        <end position="790"/>
    </location>
</feature>
<dbReference type="InterPro" id="IPR050701">
    <property type="entry name" value="Histone_Mod_Regulator"/>
</dbReference>
<accession>A0A7F5RC96</accession>
<evidence type="ECO:0000256" key="4">
    <source>
        <dbReference type="ARBA" id="ARBA00022737"/>
    </source>
</evidence>
<feature type="compositionally biased region" description="Low complexity" evidence="9">
    <location>
        <begin position="445"/>
        <end position="460"/>
    </location>
</feature>
<dbReference type="PROSITE" id="PS01359">
    <property type="entry name" value="ZF_PHD_1"/>
    <property type="match status" value="1"/>
</dbReference>
<sequence>MKEMVGGCCVCSDDRGWPENPLVYCDGQSCTVAVHQACYGIVTVPTGPWYCRKCESQERTARVKCELCPSKYGALKKTDNSGWAHVVCALYIPEVRFGNVTTMEPIQLQLIPAERFNKVCYICEEQGKPSNATVGACMQCNKTGCKQQFHVTCAQGLGLLCEEAGNYLDNVKYCGYCQHHYGKLKKGGNVKTIPPYKPVSAESHTSDSSSEKETDPTVALNSKLNPSQISSSSTTSLTTSSSSTSMSSSSLNKRNKSSSSGKISSANSKSNSSISKSTSSSSHNKTLHNSSGKSDRDKVKVPSLSVKSVKGTDDGSAPPLSIPNNNSVDSNNKNERKEVKSDADDSNIKPDLKESKSGKKRKANSRTPTPITVPSESVSVVVSASSLISSNESSVGSLGNAVISSEKTEGSEKLKKMKTELPISISQPTVVLTATALPLNIKRNSPSASTTEPITPSSSPHNAPSQPVIQSNVTQGSLVVSLPLANANLSPNSHILNNQTPFVNLSQDHSNSSSSIPGRSTPSNSTASGSTITGGITNQNNGMVTSEMNGDGLKISYEKQASSSSLQMELERITPIEQEGPTKRPRSRSSEKIEKEKMTRAKKRGSNDSSSQYNTSGSNNHNITTATANVNNGSVSRRSSRSQHSPPPPSQPSQSNPLGVSRSVSQIKESPPSSPSSESQGSTTTNRTKNRGRKSAPASISSHKDTKDNLKAFQNGMTAPHMMGNQLNPNSNMAQKMTDHLNSELEAHSIFNMNESSNLIGPQLHHKVIAGARASSSGGSSTASATSGGFSMLGGSGGSIPQTLDQLLERQWEQGSQFLMEQAQHFDIASLLSCLHQLRAENLRLEEHVSSLLQRRDHLLAVNARLAIPLTGQPATPQATHPHTVNNIHPTVSAHSESSRTRHNGVYTGHGQMPPQHQSLPVENGLPSDPSQQYPHQHRSPAGNNQNPSSSSVRWS</sequence>
<dbReference type="PROSITE" id="PS50016">
    <property type="entry name" value="ZF_PHD_2"/>
    <property type="match status" value="1"/>
</dbReference>
<feature type="region of interest" description="Disordered" evidence="9">
    <location>
        <begin position="442"/>
        <end position="468"/>
    </location>
</feature>
<evidence type="ECO:0000256" key="1">
    <source>
        <dbReference type="ARBA" id="ARBA00004123"/>
    </source>
</evidence>
<feature type="compositionally biased region" description="Low complexity" evidence="9">
    <location>
        <begin position="322"/>
        <end position="331"/>
    </location>
</feature>
<evidence type="ECO:0000256" key="7">
    <source>
        <dbReference type="ARBA" id="ARBA00023242"/>
    </source>
</evidence>
<dbReference type="Pfam" id="PF13832">
    <property type="entry name" value="zf-HC5HC2H_2"/>
    <property type="match status" value="1"/>
</dbReference>
<keyword evidence="7" id="KW-0539">Nucleus</keyword>
<dbReference type="PANTHER" id="PTHR13793:SF164">
    <property type="entry name" value="ALHAMBRA, ISOFORM P"/>
    <property type="match status" value="1"/>
</dbReference>
<feature type="domain" description="PHD-type" evidence="10">
    <location>
        <begin position="5"/>
        <end position="57"/>
    </location>
</feature>
<evidence type="ECO:0000256" key="5">
    <source>
        <dbReference type="ARBA" id="ARBA00022771"/>
    </source>
</evidence>
<dbReference type="OrthoDB" id="20839at2759"/>
<gene>
    <name evidence="13" type="primary">LOC108743467</name>
</gene>
<comment type="subcellular location">
    <subcellularLocation>
        <location evidence="1">Nucleus</location>
    </subcellularLocation>
</comment>
<dbReference type="RefSeq" id="XP_025833598.1">
    <property type="nucleotide sequence ID" value="XM_025977813.1"/>
</dbReference>
<dbReference type="Pfam" id="PF13831">
    <property type="entry name" value="PHD_2"/>
    <property type="match status" value="1"/>
</dbReference>
<dbReference type="InterPro" id="IPR011011">
    <property type="entry name" value="Znf_FYVE_PHD"/>
</dbReference>
<feature type="compositionally biased region" description="Polar residues" evidence="9">
    <location>
        <begin position="875"/>
        <end position="896"/>
    </location>
</feature>
<organism evidence="12 13">
    <name type="scientific">Agrilus planipennis</name>
    <name type="common">Emerald ash borer</name>
    <name type="synonym">Agrilus marcopoli</name>
    <dbReference type="NCBI Taxonomy" id="224129"/>
    <lineage>
        <taxon>Eukaryota</taxon>
        <taxon>Metazoa</taxon>
        <taxon>Ecdysozoa</taxon>
        <taxon>Arthropoda</taxon>
        <taxon>Hexapoda</taxon>
        <taxon>Insecta</taxon>
        <taxon>Pterygota</taxon>
        <taxon>Neoptera</taxon>
        <taxon>Endopterygota</taxon>
        <taxon>Coleoptera</taxon>
        <taxon>Polyphaga</taxon>
        <taxon>Elateriformia</taxon>
        <taxon>Buprestoidea</taxon>
        <taxon>Buprestidae</taxon>
        <taxon>Agrilinae</taxon>
        <taxon>Agrilus</taxon>
    </lineage>
</organism>
<evidence type="ECO:0000313" key="13">
    <source>
        <dbReference type="RefSeq" id="XP_025833598.1"/>
    </source>
</evidence>
<dbReference type="SMART" id="SM00249">
    <property type="entry name" value="PHD"/>
    <property type="match status" value="2"/>
</dbReference>
<dbReference type="InterPro" id="IPR001965">
    <property type="entry name" value="Znf_PHD"/>
</dbReference>
<dbReference type="Gene3D" id="3.30.40.10">
    <property type="entry name" value="Zinc/RING finger domain, C3HC4 (zinc finger)"/>
    <property type="match status" value="2"/>
</dbReference>
<feature type="compositionally biased region" description="Basic and acidic residues" evidence="9">
    <location>
        <begin position="588"/>
        <end position="599"/>
    </location>
</feature>
<dbReference type="GO" id="GO:0008270">
    <property type="term" value="F:zinc ion binding"/>
    <property type="evidence" value="ECO:0007669"/>
    <property type="project" value="UniProtKB-KW"/>
</dbReference>
<feature type="compositionally biased region" description="Polar residues" evidence="9">
    <location>
        <begin position="942"/>
        <end position="956"/>
    </location>
</feature>
<dbReference type="InterPro" id="IPR013083">
    <property type="entry name" value="Znf_RING/FYVE/PHD"/>
</dbReference>
<feature type="compositionally biased region" description="Basic and acidic residues" evidence="9">
    <location>
        <begin position="332"/>
        <end position="357"/>
    </location>
</feature>
<keyword evidence="3" id="KW-0479">Metal-binding</keyword>
<dbReference type="KEGG" id="apln:108743467"/>
<feature type="compositionally biased region" description="Polar residues" evidence="9">
    <location>
        <begin position="607"/>
        <end position="633"/>
    </location>
</feature>
<dbReference type="SUPFAM" id="SSF57903">
    <property type="entry name" value="FYVE/PHD zinc finger"/>
    <property type="match status" value="1"/>
</dbReference>
<dbReference type="CDD" id="cd15574">
    <property type="entry name" value="PHD_AF10_AF17"/>
    <property type="match status" value="1"/>
</dbReference>
<keyword evidence="6" id="KW-0862">Zinc</keyword>
<feature type="region of interest" description="Disordered" evidence="9">
    <location>
        <begin position="572"/>
        <end position="706"/>
    </location>
</feature>
<dbReference type="AlphaFoldDB" id="A0A7F5RC96"/>
<protein>
    <submittedName>
        <fullName evidence="13">Protein AF-10 isoform X1</fullName>
    </submittedName>
</protein>
<dbReference type="PROSITE" id="PS51805">
    <property type="entry name" value="EPHD"/>
    <property type="match status" value="1"/>
</dbReference>
<evidence type="ECO:0000256" key="2">
    <source>
        <dbReference type="ARBA" id="ARBA00022553"/>
    </source>
</evidence>
<dbReference type="CDD" id="cd15672">
    <property type="entry name" value="ePHD_AF10_like"/>
    <property type="match status" value="1"/>
</dbReference>
<evidence type="ECO:0000259" key="11">
    <source>
        <dbReference type="PROSITE" id="PS51805"/>
    </source>
</evidence>
<dbReference type="InterPro" id="IPR034732">
    <property type="entry name" value="EPHD"/>
</dbReference>
<evidence type="ECO:0000256" key="8">
    <source>
        <dbReference type="PROSITE-ProRule" id="PRU00146"/>
    </source>
</evidence>
<feature type="compositionally biased region" description="Low complexity" evidence="9">
    <location>
        <begin position="510"/>
        <end position="542"/>
    </location>
</feature>
<keyword evidence="5 8" id="KW-0863">Zinc-finger</keyword>
<dbReference type="InterPro" id="IPR049781">
    <property type="entry name" value="AF10/AF17_PHD"/>
</dbReference>
<feature type="compositionally biased region" description="Low complexity" evidence="9">
    <location>
        <begin position="227"/>
        <end position="291"/>
    </location>
</feature>
<dbReference type="InterPro" id="IPR019787">
    <property type="entry name" value="Znf_PHD-finger"/>
</dbReference>
<keyword evidence="12" id="KW-1185">Reference proteome</keyword>
<dbReference type="GeneID" id="108743467"/>
<keyword evidence="4" id="KW-0677">Repeat</keyword>
<feature type="compositionally biased region" description="Polar residues" evidence="9">
    <location>
        <begin position="656"/>
        <end position="668"/>
    </location>
</feature>
<name>A0A7F5RC96_AGRPL</name>
<proteinExistence type="predicted"/>
<evidence type="ECO:0000256" key="3">
    <source>
        <dbReference type="ARBA" id="ARBA00022723"/>
    </source>
</evidence>
<dbReference type="Proteomes" id="UP000192223">
    <property type="component" value="Unplaced"/>
</dbReference>
<dbReference type="GO" id="GO:0005634">
    <property type="term" value="C:nucleus"/>
    <property type="evidence" value="ECO:0007669"/>
    <property type="project" value="UniProtKB-SubCell"/>
</dbReference>
<dbReference type="PANTHER" id="PTHR13793">
    <property type="entry name" value="PHD FINGER PROTEINS"/>
    <property type="match status" value="1"/>
</dbReference>
<evidence type="ECO:0000256" key="6">
    <source>
        <dbReference type="ARBA" id="ARBA00022833"/>
    </source>
</evidence>
<dbReference type="FunFam" id="3.30.40.10:FF:000053">
    <property type="entry name" value="protein AF-10 isoform X2"/>
    <property type="match status" value="1"/>
</dbReference>
<dbReference type="GO" id="GO:0042393">
    <property type="term" value="F:histone binding"/>
    <property type="evidence" value="ECO:0007669"/>
    <property type="project" value="UniProtKB-ARBA"/>
</dbReference>
<evidence type="ECO:0000256" key="9">
    <source>
        <dbReference type="SAM" id="MobiDB-lite"/>
    </source>
</evidence>
<keyword evidence="2" id="KW-0597">Phosphoprotein</keyword>
<feature type="domain" description="PHD-type" evidence="11">
    <location>
        <begin position="62"/>
        <end position="181"/>
    </location>
</feature>
<feature type="compositionally biased region" description="Low complexity" evidence="9">
    <location>
        <begin position="669"/>
        <end position="687"/>
    </location>
</feature>
<dbReference type="InParanoid" id="A0A7F5RC96"/>
<feature type="region of interest" description="Disordered" evidence="9">
    <location>
        <begin position="503"/>
        <end position="549"/>
    </location>
</feature>
<evidence type="ECO:0000259" key="10">
    <source>
        <dbReference type="PROSITE" id="PS50016"/>
    </source>
</evidence>
<dbReference type="CDD" id="cd20901">
    <property type="entry name" value="CC_AF10"/>
    <property type="match status" value="1"/>
</dbReference>
<dbReference type="GO" id="GO:0006357">
    <property type="term" value="P:regulation of transcription by RNA polymerase II"/>
    <property type="evidence" value="ECO:0007669"/>
    <property type="project" value="TreeGrafter"/>
</dbReference>
<evidence type="ECO:0000313" key="12">
    <source>
        <dbReference type="Proteomes" id="UP000192223"/>
    </source>
</evidence>
<dbReference type="FunFam" id="3.30.40.10:FF:000042">
    <property type="entry name" value="protein AF-10 isoform X1"/>
    <property type="match status" value="1"/>
</dbReference>
<reference evidence="13" key="1">
    <citation type="submission" date="2025-08" db="UniProtKB">
        <authorList>
            <consortium name="RefSeq"/>
        </authorList>
    </citation>
    <scope>IDENTIFICATION</scope>
    <source>
        <tissue evidence="13">Entire body</tissue>
    </source>
</reference>
<dbReference type="InterPro" id="IPR049773">
    <property type="entry name" value="AF10-like_CC"/>
</dbReference>
<dbReference type="GO" id="GO:0031491">
    <property type="term" value="F:nucleosome binding"/>
    <property type="evidence" value="ECO:0007669"/>
    <property type="project" value="TreeGrafter"/>
</dbReference>